<proteinExistence type="predicted"/>
<organism evidence="7 8">
    <name type="scientific">Corynebacterium xerosis</name>
    <dbReference type="NCBI Taxonomy" id="1725"/>
    <lineage>
        <taxon>Bacteria</taxon>
        <taxon>Bacillati</taxon>
        <taxon>Actinomycetota</taxon>
        <taxon>Actinomycetes</taxon>
        <taxon>Mycobacteriales</taxon>
        <taxon>Corynebacteriaceae</taxon>
        <taxon>Corynebacterium</taxon>
    </lineage>
</organism>
<dbReference type="RefSeq" id="WP_046649574.1">
    <property type="nucleotide sequence ID" value="NZ_JABAGA010000005.1"/>
</dbReference>
<evidence type="ECO:0000256" key="4">
    <source>
        <dbReference type="ARBA" id="ARBA00023134"/>
    </source>
</evidence>
<evidence type="ECO:0000256" key="3">
    <source>
        <dbReference type="ARBA" id="ARBA00022801"/>
    </source>
</evidence>
<evidence type="ECO:0000313" key="7">
    <source>
        <dbReference type="EMBL" id="NMF09822.1"/>
    </source>
</evidence>
<name>A0A0M2XMH0_9CORY</name>
<keyword evidence="3" id="KW-0378">Hydrolase</keyword>
<protein>
    <recommendedName>
        <fullName evidence="6">Dynamin N-terminal domain-containing protein</fullName>
    </recommendedName>
</protein>
<sequence length="618" mass="66633">MTTTPADARATLRREVETAAKTLSSALKILDRYGHKDVAAAIRRTWGDTALRGTVVVVGEVKRGKSSVINAIAGARDLLPVDVDVCTSAPVQVLRSEENTDVIDLNFGDRIERAPLSELREWATMNGARVADPDTPELPTGVTVRVSGEHVPKALFIDTPGAGGLDRAAIDVALERARGAGVLLMVCDATTPITAPEMEILGRAAQAAGSVIVAVTKTDKNLRRWRAIVDDDRRLIREHLGRDVPVIGVSSLRAVDAAEMEDPERRARVERTSGIAELRGRIAAEMARGALLSKVAALSMAETALEGVAATIAADLAAVDRAEEVVPELEARRDELRRLRDHGQEWEQILARNITVARQSIMAGFDAETDRIREQWIRTINSSGMKVLRSKPQVFTSRIEDELSAAAETAVNRQLEVLRREANALFGDDHEWEAMAGAALMSIAPGGSGDGRHSVASKTENLIDPGMVTLGIISGPAIASAGGGALAAMGLATIALPAAVIGGGWLGVNMAYRAMRNGKQHLVTWTRETVAALRMSVNRNVDTLVTTVRTEIVLRYRARLRRDGDELKRRIEDARAAARASEEERRQTLARLNRNKEIVAKIRGDLATSAGTLRGVGR</sequence>
<dbReference type="InterPro" id="IPR045063">
    <property type="entry name" value="Dynamin_N"/>
</dbReference>
<evidence type="ECO:0000256" key="1">
    <source>
        <dbReference type="ARBA" id="ARBA00004370"/>
    </source>
</evidence>
<dbReference type="GO" id="GO:0003924">
    <property type="term" value="F:GTPase activity"/>
    <property type="evidence" value="ECO:0007669"/>
    <property type="project" value="InterPro"/>
</dbReference>
<dbReference type="PANTHER" id="PTHR10465:SF0">
    <property type="entry name" value="SARCALUMENIN"/>
    <property type="match status" value="1"/>
</dbReference>
<dbReference type="GeneID" id="95321097"/>
<dbReference type="Pfam" id="PF00350">
    <property type="entry name" value="Dynamin_N"/>
    <property type="match status" value="1"/>
</dbReference>
<dbReference type="GO" id="GO:0005525">
    <property type="term" value="F:GTP binding"/>
    <property type="evidence" value="ECO:0007669"/>
    <property type="project" value="UniProtKB-KW"/>
</dbReference>
<dbReference type="InterPro" id="IPR027417">
    <property type="entry name" value="P-loop_NTPase"/>
</dbReference>
<dbReference type="Gene3D" id="3.40.50.300">
    <property type="entry name" value="P-loop containing nucleotide triphosphate hydrolases"/>
    <property type="match status" value="1"/>
</dbReference>
<reference evidence="7 8" key="1">
    <citation type="submission" date="2020-04" db="EMBL/GenBank/DDBJ databases">
        <authorList>
            <person name="Hitch T.C.A."/>
            <person name="Wylensek D."/>
            <person name="Clavel T."/>
        </authorList>
    </citation>
    <scope>NUCLEOTIDE SEQUENCE [LARGE SCALE GENOMIC DNA]</scope>
    <source>
        <strain evidence="7 8">BL-383-APC-2I</strain>
    </source>
</reference>
<keyword evidence="4" id="KW-0342">GTP-binding</keyword>
<dbReference type="OrthoDB" id="4746525at2"/>
<dbReference type="GO" id="GO:0008053">
    <property type="term" value="P:mitochondrial fusion"/>
    <property type="evidence" value="ECO:0007669"/>
    <property type="project" value="TreeGrafter"/>
</dbReference>
<dbReference type="PANTHER" id="PTHR10465">
    <property type="entry name" value="TRANSMEMBRANE GTPASE FZO1"/>
    <property type="match status" value="1"/>
</dbReference>
<comment type="subcellular location">
    <subcellularLocation>
        <location evidence="1">Membrane</location>
    </subcellularLocation>
</comment>
<feature type="domain" description="Dynamin N-terminal" evidence="6">
    <location>
        <begin position="55"/>
        <end position="216"/>
    </location>
</feature>
<evidence type="ECO:0000256" key="2">
    <source>
        <dbReference type="ARBA" id="ARBA00022741"/>
    </source>
</evidence>
<evidence type="ECO:0000313" key="8">
    <source>
        <dbReference type="Proteomes" id="UP000589552"/>
    </source>
</evidence>
<comment type="caution">
    <text evidence="7">The sequence shown here is derived from an EMBL/GenBank/DDBJ whole genome shotgun (WGS) entry which is preliminary data.</text>
</comment>
<gene>
    <name evidence="7" type="ORF">HF852_09480</name>
</gene>
<evidence type="ECO:0000259" key="6">
    <source>
        <dbReference type="Pfam" id="PF00350"/>
    </source>
</evidence>
<dbReference type="Proteomes" id="UP000589552">
    <property type="component" value="Unassembled WGS sequence"/>
</dbReference>
<dbReference type="EMBL" id="JABAGA010000005">
    <property type="protein sequence ID" value="NMF09822.1"/>
    <property type="molecule type" value="Genomic_DNA"/>
</dbReference>
<dbReference type="InterPro" id="IPR027094">
    <property type="entry name" value="Mitofusin_fam"/>
</dbReference>
<dbReference type="AlphaFoldDB" id="A0A0M2XMH0"/>
<dbReference type="GO" id="GO:0016020">
    <property type="term" value="C:membrane"/>
    <property type="evidence" value="ECO:0007669"/>
    <property type="project" value="UniProtKB-SubCell"/>
</dbReference>
<keyword evidence="5" id="KW-0472">Membrane</keyword>
<keyword evidence="2" id="KW-0547">Nucleotide-binding</keyword>
<dbReference type="SUPFAM" id="SSF52540">
    <property type="entry name" value="P-loop containing nucleoside triphosphate hydrolases"/>
    <property type="match status" value="1"/>
</dbReference>
<accession>A0A0M2XMH0</accession>
<evidence type="ECO:0000256" key="5">
    <source>
        <dbReference type="ARBA" id="ARBA00023136"/>
    </source>
</evidence>